<dbReference type="Proteomes" id="UP000036681">
    <property type="component" value="Unplaced"/>
</dbReference>
<keyword evidence="1" id="KW-1185">Reference proteome</keyword>
<organism evidence="1 2">
    <name type="scientific">Ascaris lumbricoides</name>
    <name type="common">Giant roundworm</name>
    <dbReference type="NCBI Taxonomy" id="6252"/>
    <lineage>
        <taxon>Eukaryota</taxon>
        <taxon>Metazoa</taxon>
        <taxon>Ecdysozoa</taxon>
        <taxon>Nematoda</taxon>
        <taxon>Chromadorea</taxon>
        <taxon>Rhabditida</taxon>
        <taxon>Spirurina</taxon>
        <taxon>Ascaridomorpha</taxon>
        <taxon>Ascaridoidea</taxon>
        <taxon>Ascarididae</taxon>
        <taxon>Ascaris</taxon>
    </lineage>
</organism>
<accession>A0A0M3HZN8</accession>
<proteinExistence type="predicted"/>
<evidence type="ECO:0000313" key="1">
    <source>
        <dbReference type="Proteomes" id="UP000036681"/>
    </source>
</evidence>
<dbReference type="WBParaSite" id="ALUE_0000920401-mRNA-1">
    <property type="protein sequence ID" value="ALUE_0000920401-mRNA-1"/>
    <property type="gene ID" value="ALUE_0000920401"/>
</dbReference>
<protein>
    <submittedName>
        <fullName evidence="2">DUF4294 domain-containing protein</fullName>
    </submittedName>
</protein>
<dbReference type="AlphaFoldDB" id="A0A0M3HZN8"/>
<evidence type="ECO:0000313" key="2">
    <source>
        <dbReference type="WBParaSite" id="ALUE_0000920401-mRNA-1"/>
    </source>
</evidence>
<reference evidence="2" key="1">
    <citation type="submission" date="2017-02" db="UniProtKB">
        <authorList>
            <consortium name="WormBaseParasite"/>
        </authorList>
    </citation>
    <scope>IDENTIFICATION</scope>
</reference>
<sequence length="158" mass="18499">MRSFVKPKDFAFALKTFGFKYYFSCLDLLERIRVINDPYTQLAFLIMRADAAWYTAKVTKDATDRRRQYSLAKKRYSELLEKGTIALTSNDRSLLKILEKLSTILAEYPDQQDSQLKNLCWQALRNAEAAIRFTTIDDDSISMINNIKELLECCDFFY</sequence>
<name>A0A0M3HZN8_ASCLU</name>